<proteinExistence type="predicted"/>
<protein>
    <submittedName>
        <fullName evidence="1">Uncharacterized protein</fullName>
    </submittedName>
</protein>
<evidence type="ECO:0000313" key="1">
    <source>
        <dbReference type="EMBL" id="KAE8324780.1"/>
    </source>
</evidence>
<reference evidence="2" key="1">
    <citation type="submission" date="2019-04" db="EMBL/GenBank/DDBJ databases">
        <title>Friends and foes A comparative genomics studyof 23 Aspergillus species from section Flavi.</title>
        <authorList>
            <consortium name="DOE Joint Genome Institute"/>
            <person name="Kjaerbolling I."/>
            <person name="Vesth T."/>
            <person name="Frisvad J.C."/>
            <person name="Nybo J.L."/>
            <person name="Theobald S."/>
            <person name="Kildgaard S."/>
            <person name="Isbrandt T."/>
            <person name="Kuo A."/>
            <person name="Sato A."/>
            <person name="Lyhne E.K."/>
            <person name="Kogle M.E."/>
            <person name="Wiebenga A."/>
            <person name="Kun R.S."/>
            <person name="Lubbers R.J."/>
            <person name="Makela M.R."/>
            <person name="Barry K."/>
            <person name="Chovatia M."/>
            <person name="Clum A."/>
            <person name="Daum C."/>
            <person name="Haridas S."/>
            <person name="He G."/>
            <person name="LaButti K."/>
            <person name="Lipzen A."/>
            <person name="Mondo S."/>
            <person name="Riley R."/>
            <person name="Salamov A."/>
            <person name="Simmons B.A."/>
            <person name="Magnuson J.K."/>
            <person name="Henrissat B."/>
            <person name="Mortensen U.H."/>
            <person name="Larsen T.O."/>
            <person name="Devries R.P."/>
            <person name="Grigoriev I.V."/>
            <person name="Machida M."/>
            <person name="Baker S.E."/>
            <person name="Andersen M.R."/>
        </authorList>
    </citation>
    <scope>NUCLEOTIDE SEQUENCE [LARGE SCALE GENOMIC DNA]</scope>
    <source>
        <strain evidence="2">CBS 130017</strain>
    </source>
</reference>
<keyword evidence="2" id="KW-1185">Reference proteome</keyword>
<accession>A0A5N6WZR8</accession>
<sequence length="110" mass="12063">MDIHFRFSPNTGHTSSSITDSGCIEAKSLLGFLASDDSTPWQANMDVVKKISSVSSRRATELRSQWFLGDDCRSTIAGSSNRRPSFGVLQYICTTYTEQLLATIASSYGQ</sequence>
<dbReference type="EMBL" id="ML741814">
    <property type="protein sequence ID" value="KAE8324780.1"/>
    <property type="molecule type" value="Genomic_DNA"/>
</dbReference>
<dbReference type="Proteomes" id="UP000325945">
    <property type="component" value="Unassembled WGS sequence"/>
</dbReference>
<gene>
    <name evidence="1" type="ORF">BDV39DRAFT_179897</name>
</gene>
<dbReference type="AlphaFoldDB" id="A0A5N6WZR8"/>
<name>A0A5N6WZR8_9EURO</name>
<evidence type="ECO:0000313" key="2">
    <source>
        <dbReference type="Proteomes" id="UP000325945"/>
    </source>
</evidence>
<organism evidence="1 2">
    <name type="scientific">Aspergillus sergii</name>
    <dbReference type="NCBI Taxonomy" id="1034303"/>
    <lineage>
        <taxon>Eukaryota</taxon>
        <taxon>Fungi</taxon>
        <taxon>Dikarya</taxon>
        <taxon>Ascomycota</taxon>
        <taxon>Pezizomycotina</taxon>
        <taxon>Eurotiomycetes</taxon>
        <taxon>Eurotiomycetidae</taxon>
        <taxon>Eurotiales</taxon>
        <taxon>Aspergillaceae</taxon>
        <taxon>Aspergillus</taxon>
        <taxon>Aspergillus subgen. Circumdati</taxon>
    </lineage>
</organism>